<proteinExistence type="predicted"/>
<dbReference type="AlphaFoldDB" id="A0A382ZKS8"/>
<organism evidence="1">
    <name type="scientific">marine metagenome</name>
    <dbReference type="NCBI Taxonomy" id="408172"/>
    <lineage>
        <taxon>unclassified sequences</taxon>
        <taxon>metagenomes</taxon>
        <taxon>ecological metagenomes</taxon>
    </lineage>
</organism>
<name>A0A382ZKS8_9ZZZZ</name>
<evidence type="ECO:0008006" key="2">
    <source>
        <dbReference type="Google" id="ProtNLM"/>
    </source>
</evidence>
<protein>
    <recommendedName>
        <fullName evidence="2">Polymerase nucleotidyl transferase domain-containing protein</fullName>
    </recommendedName>
</protein>
<evidence type="ECO:0000313" key="1">
    <source>
        <dbReference type="EMBL" id="SVD96033.1"/>
    </source>
</evidence>
<accession>A0A382ZKS8</accession>
<sequence>MSGISDIDTVVICDHLTEDVFNSCMAAADNINLSELGLQEYILKINSSFGPLKFDEQNLVVIHLMVYDLQSHRQHVILSPFTCLDWERSENVV</sequence>
<feature type="non-terminal residue" evidence="1">
    <location>
        <position position="93"/>
    </location>
</feature>
<dbReference type="EMBL" id="UINC01184697">
    <property type="protein sequence ID" value="SVD96033.1"/>
    <property type="molecule type" value="Genomic_DNA"/>
</dbReference>
<gene>
    <name evidence="1" type="ORF">METZ01_LOCUS448887</name>
</gene>
<reference evidence="1" key="1">
    <citation type="submission" date="2018-05" db="EMBL/GenBank/DDBJ databases">
        <authorList>
            <person name="Lanie J.A."/>
            <person name="Ng W.-L."/>
            <person name="Kazmierczak K.M."/>
            <person name="Andrzejewski T.M."/>
            <person name="Davidsen T.M."/>
            <person name="Wayne K.J."/>
            <person name="Tettelin H."/>
            <person name="Glass J.I."/>
            <person name="Rusch D."/>
            <person name="Podicherti R."/>
            <person name="Tsui H.-C.T."/>
            <person name="Winkler M.E."/>
        </authorList>
    </citation>
    <scope>NUCLEOTIDE SEQUENCE</scope>
</reference>